<feature type="compositionally biased region" description="Low complexity" evidence="1">
    <location>
        <begin position="72"/>
        <end position="82"/>
    </location>
</feature>
<reference evidence="2" key="1">
    <citation type="submission" date="2020-01" db="EMBL/GenBank/DDBJ databases">
        <title>Development of genomics and gene disruption for Polysphondylium violaceum indicates a role for the polyketide synthase stlB in stalk morphogenesis.</title>
        <authorList>
            <person name="Narita B."/>
            <person name="Kawabe Y."/>
            <person name="Kin K."/>
            <person name="Saito T."/>
            <person name="Gibbs R."/>
            <person name="Kuspa A."/>
            <person name="Muzny D."/>
            <person name="Queller D."/>
            <person name="Richards S."/>
            <person name="Strassman J."/>
            <person name="Sucgang R."/>
            <person name="Worley K."/>
            <person name="Schaap P."/>
        </authorList>
    </citation>
    <scope>NUCLEOTIDE SEQUENCE</scope>
    <source>
        <strain evidence="2">QSvi11</strain>
    </source>
</reference>
<protein>
    <submittedName>
        <fullName evidence="2">Uncharacterized protein</fullName>
    </submittedName>
</protein>
<name>A0A8J4PK95_9MYCE</name>
<dbReference type="Proteomes" id="UP000695562">
    <property type="component" value="Unassembled WGS sequence"/>
</dbReference>
<dbReference type="GO" id="GO:0031390">
    <property type="term" value="C:Ctf18 RFC-like complex"/>
    <property type="evidence" value="ECO:0007669"/>
    <property type="project" value="InterPro"/>
</dbReference>
<dbReference type="InterPro" id="IPR018607">
    <property type="entry name" value="Ctf8"/>
</dbReference>
<evidence type="ECO:0000313" key="3">
    <source>
        <dbReference type="Proteomes" id="UP000695562"/>
    </source>
</evidence>
<dbReference type="OrthoDB" id="121932at2759"/>
<proteinExistence type="predicted"/>
<feature type="region of interest" description="Disordered" evidence="1">
    <location>
        <begin position="1"/>
        <end position="24"/>
    </location>
</feature>
<dbReference type="PANTHER" id="PTHR47475:SF2">
    <property type="entry name" value="CHROMOSOME TRANSMISSION FIDELITY PROTEIN 8"/>
    <property type="match status" value="1"/>
</dbReference>
<comment type="caution">
    <text evidence="2">The sequence shown here is derived from an EMBL/GenBank/DDBJ whole genome shotgun (WGS) entry which is preliminary data.</text>
</comment>
<organism evidence="2 3">
    <name type="scientific">Polysphondylium violaceum</name>
    <dbReference type="NCBI Taxonomy" id="133409"/>
    <lineage>
        <taxon>Eukaryota</taxon>
        <taxon>Amoebozoa</taxon>
        <taxon>Evosea</taxon>
        <taxon>Eumycetozoa</taxon>
        <taxon>Dictyostelia</taxon>
        <taxon>Dictyosteliales</taxon>
        <taxon>Dictyosteliaceae</taxon>
        <taxon>Polysphondylium</taxon>
    </lineage>
</organism>
<feature type="region of interest" description="Disordered" evidence="1">
    <location>
        <begin position="113"/>
        <end position="159"/>
    </location>
</feature>
<dbReference type="PANTHER" id="PTHR47475">
    <property type="entry name" value="CHROMOSOME TRANSMISSION FIDELITY PROTEIN 8"/>
    <property type="match status" value="1"/>
</dbReference>
<sequence length="159" mass="17310">MQGHLEPTSTTGASLQGLPLGKLEKKPNTKEDFILTIGNNQLEGKEVLLKKPMLVIKKKQTSSNNGDDDSMMDTSSNSNSTTEYEIEGTVYKKILFTKRPTTIIQQVSVIYGSPQHKSPTSSPKVISPTNKNNTSPIQNTSSTTPTPPLSPIPPPNFNQ</sequence>
<dbReference type="AlphaFoldDB" id="A0A8J4PK95"/>
<dbReference type="Pfam" id="PF09696">
    <property type="entry name" value="Ctf8"/>
    <property type="match status" value="1"/>
</dbReference>
<feature type="compositionally biased region" description="Low complexity" evidence="1">
    <location>
        <begin position="132"/>
        <end position="144"/>
    </location>
</feature>
<keyword evidence="3" id="KW-1185">Reference proteome</keyword>
<feature type="region of interest" description="Disordered" evidence="1">
    <location>
        <begin position="59"/>
        <end position="82"/>
    </location>
</feature>
<dbReference type="GO" id="GO:0007064">
    <property type="term" value="P:mitotic sister chromatid cohesion"/>
    <property type="evidence" value="ECO:0007669"/>
    <property type="project" value="InterPro"/>
</dbReference>
<accession>A0A8J4PK95</accession>
<evidence type="ECO:0000313" key="2">
    <source>
        <dbReference type="EMBL" id="KAF2068482.1"/>
    </source>
</evidence>
<feature type="compositionally biased region" description="Polar residues" evidence="1">
    <location>
        <begin position="115"/>
        <end position="131"/>
    </location>
</feature>
<gene>
    <name evidence="2" type="ORF">CYY_010192</name>
</gene>
<evidence type="ECO:0000256" key="1">
    <source>
        <dbReference type="SAM" id="MobiDB-lite"/>
    </source>
</evidence>
<feature type="compositionally biased region" description="Pro residues" evidence="1">
    <location>
        <begin position="145"/>
        <end position="159"/>
    </location>
</feature>
<dbReference type="EMBL" id="AJWJ01000966">
    <property type="protein sequence ID" value="KAF2068482.1"/>
    <property type="molecule type" value="Genomic_DNA"/>
</dbReference>